<evidence type="ECO:0000313" key="2">
    <source>
        <dbReference type="Proteomes" id="UP001589906"/>
    </source>
</evidence>
<protein>
    <submittedName>
        <fullName evidence="1">Uncharacterized protein</fullName>
    </submittedName>
</protein>
<reference evidence="1 2" key="1">
    <citation type="submission" date="2024-09" db="EMBL/GenBank/DDBJ databases">
        <authorList>
            <person name="Sun Q."/>
            <person name="Mori K."/>
        </authorList>
    </citation>
    <scope>NUCLEOTIDE SEQUENCE [LARGE SCALE GENOMIC DNA]</scope>
    <source>
        <strain evidence="1 2">NCAIM B.02621</strain>
    </source>
</reference>
<sequence length="51" mass="5251">MALYALVIATVIAAYGAFLAREFMAPPLGQWSSGFAPAEAPGVIDARPITG</sequence>
<dbReference type="EMBL" id="JBHLSW010000003">
    <property type="protein sequence ID" value="MFC0632503.1"/>
    <property type="molecule type" value="Genomic_DNA"/>
</dbReference>
<organism evidence="1 2">
    <name type="scientific">Brevundimonas balnearis</name>
    <dbReference type="NCBI Taxonomy" id="1572858"/>
    <lineage>
        <taxon>Bacteria</taxon>
        <taxon>Pseudomonadati</taxon>
        <taxon>Pseudomonadota</taxon>
        <taxon>Alphaproteobacteria</taxon>
        <taxon>Caulobacterales</taxon>
        <taxon>Caulobacteraceae</taxon>
        <taxon>Brevundimonas</taxon>
    </lineage>
</organism>
<evidence type="ECO:0000313" key="1">
    <source>
        <dbReference type="EMBL" id="MFC0632503.1"/>
    </source>
</evidence>
<keyword evidence="2" id="KW-1185">Reference proteome</keyword>
<dbReference type="Proteomes" id="UP001589906">
    <property type="component" value="Unassembled WGS sequence"/>
</dbReference>
<comment type="caution">
    <text evidence="1">The sequence shown here is derived from an EMBL/GenBank/DDBJ whole genome shotgun (WGS) entry which is preliminary data.</text>
</comment>
<proteinExistence type="predicted"/>
<name>A0ABV6QYP6_9CAUL</name>
<dbReference type="RefSeq" id="WP_376833508.1">
    <property type="nucleotide sequence ID" value="NZ_JBHLSW010000003.1"/>
</dbReference>
<accession>A0ABV6QYP6</accession>
<gene>
    <name evidence="1" type="ORF">ACFFGE_01235</name>
</gene>